<dbReference type="Proteomes" id="UP000265520">
    <property type="component" value="Unassembled WGS sequence"/>
</dbReference>
<dbReference type="AlphaFoldDB" id="A0A392TKR5"/>
<reference evidence="1 2" key="1">
    <citation type="journal article" date="2018" name="Front. Plant Sci.">
        <title>Red Clover (Trifolium pratense) and Zigzag Clover (T. medium) - A Picture of Genomic Similarities and Differences.</title>
        <authorList>
            <person name="Dluhosova J."/>
            <person name="Istvanek J."/>
            <person name="Nedelnik J."/>
            <person name="Repkova J."/>
        </authorList>
    </citation>
    <scope>NUCLEOTIDE SEQUENCE [LARGE SCALE GENOMIC DNA]</scope>
    <source>
        <strain evidence="2">cv. 10/8</strain>
        <tissue evidence="1">Leaf</tissue>
    </source>
</reference>
<evidence type="ECO:0000313" key="1">
    <source>
        <dbReference type="EMBL" id="MCI61733.1"/>
    </source>
</evidence>
<keyword evidence="2" id="KW-1185">Reference proteome</keyword>
<name>A0A392TKR5_9FABA</name>
<protein>
    <submittedName>
        <fullName evidence="1">Uncharacterized protein</fullName>
    </submittedName>
</protein>
<comment type="caution">
    <text evidence="1">The sequence shown here is derived from an EMBL/GenBank/DDBJ whole genome shotgun (WGS) entry which is preliminary data.</text>
</comment>
<organism evidence="1 2">
    <name type="scientific">Trifolium medium</name>
    <dbReference type="NCBI Taxonomy" id="97028"/>
    <lineage>
        <taxon>Eukaryota</taxon>
        <taxon>Viridiplantae</taxon>
        <taxon>Streptophyta</taxon>
        <taxon>Embryophyta</taxon>
        <taxon>Tracheophyta</taxon>
        <taxon>Spermatophyta</taxon>
        <taxon>Magnoliopsida</taxon>
        <taxon>eudicotyledons</taxon>
        <taxon>Gunneridae</taxon>
        <taxon>Pentapetalae</taxon>
        <taxon>rosids</taxon>
        <taxon>fabids</taxon>
        <taxon>Fabales</taxon>
        <taxon>Fabaceae</taxon>
        <taxon>Papilionoideae</taxon>
        <taxon>50 kb inversion clade</taxon>
        <taxon>NPAAA clade</taxon>
        <taxon>Hologalegina</taxon>
        <taxon>IRL clade</taxon>
        <taxon>Trifolieae</taxon>
        <taxon>Trifolium</taxon>
    </lineage>
</organism>
<feature type="non-terminal residue" evidence="1">
    <location>
        <position position="1"/>
    </location>
</feature>
<accession>A0A392TKR5</accession>
<dbReference type="EMBL" id="LXQA010605274">
    <property type="protein sequence ID" value="MCI61733.1"/>
    <property type="molecule type" value="Genomic_DNA"/>
</dbReference>
<sequence length="67" mass="7453">FSLLASISELEARQVRKFQGQSEHQRVPARSGEMPPLGETSIARRALNVFLVKFKSKGVAGRAFIPR</sequence>
<evidence type="ECO:0000313" key="2">
    <source>
        <dbReference type="Proteomes" id="UP000265520"/>
    </source>
</evidence>
<proteinExistence type="predicted"/>